<comment type="caution">
    <text evidence="2">The sequence shown here is derived from an EMBL/GenBank/DDBJ whole genome shotgun (WGS) entry which is preliminary data.</text>
</comment>
<proteinExistence type="predicted"/>
<protein>
    <submittedName>
        <fullName evidence="2">Rhodanese</fullName>
    </submittedName>
</protein>
<gene>
    <name evidence="2" type="ORF">AYR66_11830</name>
</gene>
<sequence>MQAQLQHYLDKLAYEIDSWDLKVALTANENVVVIDARSAEAFAIEHIPGAINVPHRTMGEEGTSHIDRNALVVTYCDGIGCNASTKGALNMTRLGFKVKELMGGLDWWKRDGHPTAGEKGSQGNSEIVCGC</sequence>
<dbReference type="InterPro" id="IPR036873">
    <property type="entry name" value="Rhodanese-like_dom_sf"/>
</dbReference>
<dbReference type="InterPro" id="IPR001763">
    <property type="entry name" value="Rhodanese-like_dom"/>
</dbReference>
<organism evidence="2 3">
    <name type="scientific">Noviherbaspirillum denitrificans</name>
    <dbReference type="NCBI Taxonomy" id="1968433"/>
    <lineage>
        <taxon>Bacteria</taxon>
        <taxon>Pseudomonadati</taxon>
        <taxon>Pseudomonadota</taxon>
        <taxon>Betaproteobacteria</taxon>
        <taxon>Burkholderiales</taxon>
        <taxon>Oxalobacteraceae</taxon>
        <taxon>Noviherbaspirillum</taxon>
    </lineage>
</organism>
<accession>A0A254TBQ1</accession>
<evidence type="ECO:0000313" key="3">
    <source>
        <dbReference type="Proteomes" id="UP000197535"/>
    </source>
</evidence>
<dbReference type="AlphaFoldDB" id="A0A254TBQ1"/>
<dbReference type="OrthoDB" id="1445766at2"/>
<feature type="domain" description="Rhodanese" evidence="1">
    <location>
        <begin position="27"/>
        <end position="117"/>
    </location>
</feature>
<reference evidence="2 3" key="1">
    <citation type="submission" date="2016-02" db="EMBL/GenBank/DDBJ databases">
        <authorList>
            <person name="Wen L."/>
            <person name="He K."/>
            <person name="Yang H."/>
        </authorList>
    </citation>
    <scope>NUCLEOTIDE SEQUENCE [LARGE SCALE GENOMIC DNA]</scope>
    <source>
        <strain evidence="2 3">TSA40</strain>
    </source>
</reference>
<dbReference type="Gene3D" id="3.40.250.10">
    <property type="entry name" value="Rhodanese-like domain"/>
    <property type="match status" value="1"/>
</dbReference>
<dbReference type="Pfam" id="PF00581">
    <property type="entry name" value="Rhodanese"/>
    <property type="match status" value="1"/>
</dbReference>
<dbReference type="InterPro" id="IPR001307">
    <property type="entry name" value="Thiosulphate_STrfase_CS"/>
</dbReference>
<dbReference type="EMBL" id="LSTO01000001">
    <property type="protein sequence ID" value="OWW20079.1"/>
    <property type="molecule type" value="Genomic_DNA"/>
</dbReference>
<dbReference type="RefSeq" id="WP_088706973.1">
    <property type="nucleotide sequence ID" value="NZ_LSTO01000001.1"/>
</dbReference>
<keyword evidence="3" id="KW-1185">Reference proteome</keyword>
<dbReference type="InterPro" id="IPR050229">
    <property type="entry name" value="GlpE_sulfurtransferase"/>
</dbReference>
<dbReference type="SMART" id="SM00450">
    <property type="entry name" value="RHOD"/>
    <property type="match status" value="1"/>
</dbReference>
<dbReference type="PROSITE" id="PS00380">
    <property type="entry name" value="RHODANESE_1"/>
    <property type="match status" value="1"/>
</dbReference>
<evidence type="ECO:0000313" key="2">
    <source>
        <dbReference type="EMBL" id="OWW20079.1"/>
    </source>
</evidence>
<dbReference type="PANTHER" id="PTHR43031">
    <property type="entry name" value="FAD-DEPENDENT OXIDOREDUCTASE"/>
    <property type="match status" value="1"/>
</dbReference>
<name>A0A254TBQ1_9BURK</name>
<dbReference type="GO" id="GO:0004792">
    <property type="term" value="F:thiosulfate-cyanide sulfurtransferase activity"/>
    <property type="evidence" value="ECO:0007669"/>
    <property type="project" value="InterPro"/>
</dbReference>
<dbReference type="Proteomes" id="UP000197535">
    <property type="component" value="Unassembled WGS sequence"/>
</dbReference>
<dbReference type="PANTHER" id="PTHR43031:SF1">
    <property type="entry name" value="PYRIDINE NUCLEOTIDE-DISULPHIDE OXIDOREDUCTASE"/>
    <property type="match status" value="1"/>
</dbReference>
<dbReference type="SUPFAM" id="SSF52821">
    <property type="entry name" value="Rhodanese/Cell cycle control phosphatase"/>
    <property type="match status" value="1"/>
</dbReference>
<dbReference type="PROSITE" id="PS50206">
    <property type="entry name" value="RHODANESE_3"/>
    <property type="match status" value="1"/>
</dbReference>
<evidence type="ECO:0000259" key="1">
    <source>
        <dbReference type="PROSITE" id="PS50206"/>
    </source>
</evidence>